<evidence type="ECO:0000256" key="3">
    <source>
        <dbReference type="ARBA" id="ARBA00022801"/>
    </source>
</evidence>
<dbReference type="GO" id="GO:0016787">
    <property type="term" value="F:hydrolase activity"/>
    <property type="evidence" value="ECO:0007669"/>
    <property type="project" value="UniProtKB-KW"/>
</dbReference>
<dbReference type="AlphaFoldDB" id="A0A2P8Q994"/>
<evidence type="ECO:0000313" key="7">
    <source>
        <dbReference type="EMBL" id="PSM42820.1"/>
    </source>
</evidence>
<organism evidence="7 8">
    <name type="scientific">Streptomyces dioscori</name>
    <dbReference type="NCBI Taxonomy" id="2109333"/>
    <lineage>
        <taxon>Bacteria</taxon>
        <taxon>Bacillati</taxon>
        <taxon>Actinomycetota</taxon>
        <taxon>Actinomycetes</taxon>
        <taxon>Kitasatosporales</taxon>
        <taxon>Streptomycetaceae</taxon>
        <taxon>Streptomyces</taxon>
        <taxon>Streptomyces aurantiacus group</taxon>
    </lineage>
</organism>
<dbReference type="InterPro" id="IPR015797">
    <property type="entry name" value="NUDIX_hydrolase-like_dom_sf"/>
</dbReference>
<feature type="region of interest" description="Disordered" evidence="5">
    <location>
        <begin position="149"/>
        <end position="170"/>
    </location>
</feature>
<keyword evidence="3 4" id="KW-0378">Hydrolase</keyword>
<evidence type="ECO:0000256" key="5">
    <source>
        <dbReference type="SAM" id="MobiDB-lite"/>
    </source>
</evidence>
<keyword evidence="8" id="KW-1185">Reference proteome</keyword>
<evidence type="ECO:0000256" key="1">
    <source>
        <dbReference type="ARBA" id="ARBA00001946"/>
    </source>
</evidence>
<evidence type="ECO:0000256" key="4">
    <source>
        <dbReference type="RuleBase" id="RU003476"/>
    </source>
</evidence>
<sequence>MDIPGSTGNTGGKRLAAAVVMRKGLVLLVRRSETERFLPRVWGVPCGKLEPGESPEDGVLRELKEETGLLGEVVRKVGESSFTSVYRGQEIKNCQDNFLVRPLSRHITLPEPDQEHRWLRPDELHTVDIDDYNVDIVRQALTNFLHLTAPDPAEPHELRSSSARASSSLR</sequence>
<protein>
    <submittedName>
        <fullName evidence="7">NUDIX hydrolase</fullName>
    </submittedName>
</protein>
<feature type="compositionally biased region" description="Low complexity" evidence="5">
    <location>
        <begin position="160"/>
        <end position="170"/>
    </location>
</feature>
<comment type="similarity">
    <text evidence="2 4">Belongs to the Nudix hydrolase family.</text>
</comment>
<dbReference type="InterPro" id="IPR000086">
    <property type="entry name" value="NUDIX_hydrolase_dom"/>
</dbReference>
<dbReference type="Proteomes" id="UP000240429">
    <property type="component" value="Unassembled WGS sequence"/>
</dbReference>
<dbReference type="PROSITE" id="PS00893">
    <property type="entry name" value="NUDIX_BOX"/>
    <property type="match status" value="1"/>
</dbReference>
<dbReference type="Gene3D" id="3.90.79.10">
    <property type="entry name" value="Nucleoside Triphosphate Pyrophosphohydrolase"/>
    <property type="match status" value="1"/>
</dbReference>
<gene>
    <name evidence="7" type="ORF">C6Y14_11495</name>
</gene>
<reference evidence="7 8" key="1">
    <citation type="submission" date="2018-03" db="EMBL/GenBank/DDBJ databases">
        <title>Streptomyces dioscori sp. nov., a novel endophytic actinobacterium isolated from bulbil of Dioscorea bulbifera L.</title>
        <authorList>
            <person name="Zhikuan W."/>
        </authorList>
    </citation>
    <scope>NUCLEOTIDE SEQUENCE [LARGE SCALE GENOMIC DNA]</scope>
    <source>
        <strain evidence="7 8">A217</strain>
    </source>
</reference>
<comment type="caution">
    <text evidence="7">The sequence shown here is derived from an EMBL/GenBank/DDBJ whole genome shotgun (WGS) entry which is preliminary data.</text>
</comment>
<name>A0A2P8Q994_9ACTN</name>
<dbReference type="EMBL" id="PYBJ01000007">
    <property type="protein sequence ID" value="PSM42820.1"/>
    <property type="molecule type" value="Genomic_DNA"/>
</dbReference>
<dbReference type="Pfam" id="PF00293">
    <property type="entry name" value="NUDIX"/>
    <property type="match status" value="1"/>
</dbReference>
<proteinExistence type="inferred from homology"/>
<dbReference type="PANTHER" id="PTHR43046">
    <property type="entry name" value="GDP-MANNOSE MANNOSYL HYDROLASE"/>
    <property type="match status" value="1"/>
</dbReference>
<dbReference type="InterPro" id="IPR020476">
    <property type="entry name" value="Nudix_hydrolase"/>
</dbReference>
<evidence type="ECO:0000313" key="8">
    <source>
        <dbReference type="Proteomes" id="UP000240429"/>
    </source>
</evidence>
<dbReference type="PROSITE" id="PS51462">
    <property type="entry name" value="NUDIX"/>
    <property type="match status" value="1"/>
</dbReference>
<dbReference type="SUPFAM" id="SSF55811">
    <property type="entry name" value="Nudix"/>
    <property type="match status" value="1"/>
</dbReference>
<accession>A0A2P8Q994</accession>
<dbReference type="OrthoDB" id="9804442at2"/>
<dbReference type="PRINTS" id="PR00502">
    <property type="entry name" value="NUDIXFAMILY"/>
</dbReference>
<feature type="domain" description="Nudix hydrolase" evidence="6">
    <location>
        <begin position="11"/>
        <end position="142"/>
    </location>
</feature>
<comment type="cofactor">
    <cofactor evidence="1">
        <name>Mg(2+)</name>
        <dbReference type="ChEBI" id="CHEBI:18420"/>
    </cofactor>
</comment>
<evidence type="ECO:0000256" key="2">
    <source>
        <dbReference type="ARBA" id="ARBA00005582"/>
    </source>
</evidence>
<evidence type="ECO:0000259" key="6">
    <source>
        <dbReference type="PROSITE" id="PS51462"/>
    </source>
</evidence>
<dbReference type="InterPro" id="IPR020084">
    <property type="entry name" value="NUDIX_hydrolase_CS"/>
</dbReference>
<dbReference type="PANTHER" id="PTHR43046:SF14">
    <property type="entry name" value="MUTT_NUDIX FAMILY PROTEIN"/>
    <property type="match status" value="1"/>
</dbReference>